<evidence type="ECO:0000313" key="3">
    <source>
        <dbReference type="EMBL" id="MCC5465335.1"/>
    </source>
</evidence>
<feature type="domain" description="NADP-dependent oxidoreductase" evidence="2">
    <location>
        <begin position="16"/>
        <end position="308"/>
    </location>
</feature>
<dbReference type="InterPro" id="IPR036812">
    <property type="entry name" value="NAD(P)_OxRdtase_dom_sf"/>
</dbReference>
<accession>A0ABS8HQ61</accession>
<dbReference type="PANTHER" id="PTHR43625">
    <property type="entry name" value="AFLATOXIN B1 ALDEHYDE REDUCTASE"/>
    <property type="match status" value="1"/>
</dbReference>
<reference evidence="3" key="1">
    <citation type="submission" date="2021-11" db="EMBL/GenBank/DDBJ databases">
        <title>Description of a new species Pelosinus isolated from the bottom sediments of Lake Baikal.</title>
        <authorList>
            <person name="Zakharyuk A."/>
        </authorList>
    </citation>
    <scope>NUCLEOTIDE SEQUENCE</scope>
    <source>
        <strain evidence="3">Bkl1</strain>
    </source>
</reference>
<evidence type="ECO:0000256" key="1">
    <source>
        <dbReference type="ARBA" id="ARBA00023002"/>
    </source>
</evidence>
<evidence type="ECO:0000313" key="4">
    <source>
        <dbReference type="Proteomes" id="UP001165492"/>
    </source>
</evidence>
<keyword evidence="1" id="KW-0560">Oxidoreductase</keyword>
<gene>
    <name evidence="3" type="ORF">LMF89_08155</name>
</gene>
<dbReference type="InterPro" id="IPR023210">
    <property type="entry name" value="NADP_OxRdtase_dom"/>
</dbReference>
<dbReference type="RefSeq" id="WP_229534593.1">
    <property type="nucleotide sequence ID" value="NZ_JAJHJB010000008.1"/>
</dbReference>
<dbReference type="CDD" id="cd19076">
    <property type="entry name" value="AKR_AKR13A_13D"/>
    <property type="match status" value="1"/>
</dbReference>
<protein>
    <submittedName>
        <fullName evidence="3">Aldo/keto reductase</fullName>
    </submittedName>
</protein>
<dbReference type="InterPro" id="IPR050791">
    <property type="entry name" value="Aldo-Keto_reductase"/>
</dbReference>
<dbReference type="EMBL" id="JAJHJB010000008">
    <property type="protein sequence ID" value="MCC5465335.1"/>
    <property type="molecule type" value="Genomic_DNA"/>
</dbReference>
<dbReference type="PANTHER" id="PTHR43625:SF40">
    <property type="entry name" value="ALDO-KETO REDUCTASE YAKC [NADP(+)]"/>
    <property type="match status" value="1"/>
</dbReference>
<organism evidence="3 4">
    <name type="scientific">Pelosinus baikalensis</name>
    <dbReference type="NCBI Taxonomy" id="2892015"/>
    <lineage>
        <taxon>Bacteria</taxon>
        <taxon>Bacillati</taxon>
        <taxon>Bacillota</taxon>
        <taxon>Negativicutes</taxon>
        <taxon>Selenomonadales</taxon>
        <taxon>Sporomusaceae</taxon>
        <taxon>Pelosinus</taxon>
    </lineage>
</organism>
<sequence length="328" mass="36101">MKKRLLGKNGPEISAIGLGCMGMSEFYGKADYQESQNTIQAALESGITFLDTADTYGHGHNEELIGSVLKRWRGEAFVATKFGIVREPGAYERRIDGSPQYVKQAAEASLRRLNREVIDLYYIHRVDHNTPIEDTIGAMADLIKEGKVRYIGISEASSDTIRRAHRVHPLSAVQSEFSLLTRNVETSVLPTLRELGIGLVAYSPLSRGLLSGQLSSEVLSQEGDFRKSLPRLQGEALCSNQKFAEAIGNIAQDKGITGAQLSLAWVLAKGEDVIPIPGTKRLKYLLENIKATKVELSREDLNHIESIIAQYTIVGERYTPAGMIGVEE</sequence>
<dbReference type="Proteomes" id="UP001165492">
    <property type="component" value="Unassembled WGS sequence"/>
</dbReference>
<dbReference type="Pfam" id="PF00248">
    <property type="entry name" value="Aldo_ket_red"/>
    <property type="match status" value="1"/>
</dbReference>
<dbReference type="Gene3D" id="3.20.20.100">
    <property type="entry name" value="NADP-dependent oxidoreductase domain"/>
    <property type="match status" value="1"/>
</dbReference>
<dbReference type="SUPFAM" id="SSF51430">
    <property type="entry name" value="NAD(P)-linked oxidoreductase"/>
    <property type="match status" value="1"/>
</dbReference>
<keyword evidence="4" id="KW-1185">Reference proteome</keyword>
<comment type="caution">
    <text evidence="3">The sequence shown here is derived from an EMBL/GenBank/DDBJ whole genome shotgun (WGS) entry which is preliminary data.</text>
</comment>
<evidence type="ECO:0000259" key="2">
    <source>
        <dbReference type="Pfam" id="PF00248"/>
    </source>
</evidence>
<proteinExistence type="predicted"/>
<name>A0ABS8HQ61_9FIRM</name>